<sequence length="236" mass="26133">MTQAALDPFRSWTEMPLACFDLETTGPIPTEARVVTAYIGTIDGATVEANEWLLDPEIEIPEGAAAVHGITTERARAEGTNYTDGVIGIWGTLQLLWGDGRIVAIYNASYDITLMCTELTRLGIDPGEIGPIVDPLVIDKRYDRYRKGSRKLDAACKHYGVKLGDAHQADADALAAARLAWKLPRVFPTLGEFTADQLQAEQMVWHREQKLGLIEYFKRTGKEIDDVSTEWPVRAA</sequence>
<reference evidence="5" key="1">
    <citation type="submission" date="2021-04" db="EMBL/GenBank/DDBJ databases">
        <authorList>
            <person name="Barnhill K.B."/>
            <person name="Biggs A.M."/>
            <person name="Bland J."/>
            <person name="Choudhary H.M."/>
            <person name="Crogan R.E."/>
            <person name="Finocchiaro A.B."/>
            <person name="Franco V."/>
            <person name="Fuller T.A."/>
            <person name="Hanwacker C.G."/>
            <person name="Howard Z.E."/>
            <person name="Iqbal M."/>
            <person name="Mathew A.M."/>
            <person name="Miller S."/>
            <person name="Padhye S."/>
            <person name="Rainey E."/>
            <person name="Rodriguez A."/>
            <person name="Stewart E."/>
            <person name="Otero L.A."/>
            <person name="Chase M.A."/>
            <person name="Pollenz R.S."/>
            <person name="Garlena R.A."/>
            <person name="Russell D.A."/>
            <person name="Jacobs-Sera D."/>
            <person name="Hatfull G.F."/>
        </authorList>
    </citation>
    <scope>NUCLEOTIDE SEQUENCE</scope>
</reference>
<keyword evidence="6" id="KW-1185">Reference proteome</keyword>
<keyword evidence="2" id="KW-0378">Hydrolase</keyword>
<dbReference type="InterPro" id="IPR013520">
    <property type="entry name" value="Ribonucl_H"/>
</dbReference>
<evidence type="ECO:0000256" key="2">
    <source>
        <dbReference type="ARBA" id="ARBA00022801"/>
    </source>
</evidence>
<proteinExistence type="predicted"/>
<dbReference type="GO" id="GO:0008408">
    <property type="term" value="F:3'-5' exonuclease activity"/>
    <property type="evidence" value="ECO:0007669"/>
    <property type="project" value="TreeGrafter"/>
</dbReference>
<dbReference type="CDD" id="cd06127">
    <property type="entry name" value="DEDDh"/>
    <property type="match status" value="1"/>
</dbReference>
<evidence type="ECO:0000313" key="6">
    <source>
        <dbReference type="Proteomes" id="UP000683422"/>
    </source>
</evidence>
<dbReference type="RefSeq" id="YP_010755853.1">
    <property type="nucleotide sequence ID" value="NC_073474.1"/>
</dbReference>
<name>A0A8F2D9I1_9CAUD</name>
<dbReference type="GeneID" id="80020524"/>
<dbReference type="GO" id="GO:0003676">
    <property type="term" value="F:nucleic acid binding"/>
    <property type="evidence" value="ECO:0007669"/>
    <property type="project" value="InterPro"/>
</dbReference>
<dbReference type="Pfam" id="PF00929">
    <property type="entry name" value="RNase_T"/>
    <property type="match status" value="1"/>
</dbReference>
<dbReference type="KEGG" id="vg:80020524"/>
<evidence type="ECO:0000256" key="3">
    <source>
        <dbReference type="ARBA" id="ARBA00022839"/>
    </source>
</evidence>
<evidence type="ECO:0000313" key="5">
    <source>
        <dbReference type="EMBL" id="QWS68229.1"/>
    </source>
</evidence>
<keyword evidence="3" id="KW-0269">Exonuclease</keyword>
<dbReference type="Proteomes" id="UP000683422">
    <property type="component" value="Segment"/>
</dbReference>
<protein>
    <submittedName>
        <fullName evidence="5">DnaQ-like DNA polymerase III subunit</fullName>
    </submittedName>
</protein>
<dbReference type="SMART" id="SM00479">
    <property type="entry name" value="EXOIII"/>
    <property type="match status" value="1"/>
</dbReference>
<evidence type="ECO:0000256" key="1">
    <source>
        <dbReference type="ARBA" id="ARBA00022722"/>
    </source>
</evidence>
<dbReference type="PANTHER" id="PTHR30231">
    <property type="entry name" value="DNA POLYMERASE III SUBUNIT EPSILON"/>
    <property type="match status" value="1"/>
</dbReference>
<dbReference type="EMBL" id="MZ028627">
    <property type="protein sequence ID" value="QWS68229.1"/>
    <property type="molecule type" value="Genomic_DNA"/>
</dbReference>
<organism evidence="5 6">
    <name type="scientific">Gordonia phage VanLee</name>
    <dbReference type="NCBI Taxonomy" id="2845816"/>
    <lineage>
        <taxon>Viruses</taxon>
        <taxon>Duplodnaviria</taxon>
        <taxon>Heunggongvirae</taxon>
        <taxon>Uroviricota</taxon>
        <taxon>Caudoviricetes</taxon>
        <taxon>Kruegerviridae</taxon>
        <taxon>Vanleevirus</taxon>
        <taxon>Vanleevirus vanlee</taxon>
    </lineage>
</organism>
<evidence type="ECO:0000259" key="4">
    <source>
        <dbReference type="SMART" id="SM00479"/>
    </source>
</evidence>
<dbReference type="InterPro" id="IPR012337">
    <property type="entry name" value="RNaseH-like_sf"/>
</dbReference>
<keyword evidence="1" id="KW-0540">Nuclease</keyword>
<dbReference type="SUPFAM" id="SSF53098">
    <property type="entry name" value="Ribonuclease H-like"/>
    <property type="match status" value="1"/>
</dbReference>
<dbReference type="PANTHER" id="PTHR30231:SF4">
    <property type="entry name" value="PROTEIN NEN2"/>
    <property type="match status" value="1"/>
</dbReference>
<accession>A0A8F2D9I1</accession>
<dbReference type="InterPro" id="IPR036397">
    <property type="entry name" value="RNaseH_sf"/>
</dbReference>
<dbReference type="Gene3D" id="3.30.420.10">
    <property type="entry name" value="Ribonuclease H-like superfamily/Ribonuclease H"/>
    <property type="match status" value="1"/>
</dbReference>
<dbReference type="NCBIfam" id="NF005927">
    <property type="entry name" value="PRK07942.1"/>
    <property type="match status" value="1"/>
</dbReference>
<gene>
    <name evidence="5" type="primary">112</name>
    <name evidence="5" type="ORF">SEA_VANLEE_112</name>
</gene>
<feature type="domain" description="Exonuclease" evidence="4">
    <location>
        <begin position="16"/>
        <end position="189"/>
    </location>
</feature>